<sequence length="194" mass="19740">MPAMTAAHTPSMQAGPPLSRAGSLPQGVSMANASLANSRNLCGSEPARDDGGTYNINASWPTAIASRLAPTGGIDGERKSCEQPKSLWEPGLPAMTAAHTTSTQAGPPLSRAGSLPQGVSMANASLANSRNLCGSEPARDDGGTYNIDASWPTAIASRLAPTRGMMANANLADSSLPQGNGVDQMPLDARSIAK</sequence>
<keyword evidence="3" id="KW-1185">Reference proteome</keyword>
<dbReference type="Proteomes" id="UP000183772">
    <property type="component" value="Chromosome I"/>
</dbReference>
<gene>
    <name evidence="2" type="ORF">SAMN05216476_4318</name>
</gene>
<accession>A0AAX2DFZ5</accession>
<evidence type="ECO:0000313" key="2">
    <source>
        <dbReference type="EMBL" id="SDU68567.1"/>
    </source>
</evidence>
<feature type="region of interest" description="Disordered" evidence="1">
    <location>
        <begin position="171"/>
        <end position="194"/>
    </location>
</feature>
<name>A0AAX2DFZ5_9PSED</name>
<organism evidence="2 3">
    <name type="scientific">Pseudomonas mediterranea</name>
    <dbReference type="NCBI Taxonomy" id="183795"/>
    <lineage>
        <taxon>Bacteria</taxon>
        <taxon>Pseudomonadati</taxon>
        <taxon>Pseudomonadota</taxon>
        <taxon>Gammaproteobacteria</taxon>
        <taxon>Pseudomonadales</taxon>
        <taxon>Pseudomonadaceae</taxon>
        <taxon>Pseudomonas</taxon>
    </lineage>
</organism>
<proteinExistence type="predicted"/>
<dbReference type="EMBL" id="LT629790">
    <property type="protein sequence ID" value="SDU68567.1"/>
    <property type="molecule type" value="Genomic_DNA"/>
</dbReference>
<evidence type="ECO:0000256" key="1">
    <source>
        <dbReference type="SAM" id="MobiDB-lite"/>
    </source>
</evidence>
<protein>
    <submittedName>
        <fullName evidence="2">Uncharacterized protein</fullName>
    </submittedName>
</protein>
<evidence type="ECO:0000313" key="3">
    <source>
        <dbReference type="Proteomes" id="UP000183772"/>
    </source>
</evidence>
<feature type="region of interest" description="Disordered" evidence="1">
    <location>
        <begin position="68"/>
        <end position="89"/>
    </location>
</feature>
<feature type="region of interest" description="Disordered" evidence="1">
    <location>
        <begin position="1"/>
        <end position="25"/>
    </location>
</feature>
<reference evidence="2 3" key="1">
    <citation type="submission" date="2016-10" db="EMBL/GenBank/DDBJ databases">
        <authorList>
            <person name="Varghese N."/>
            <person name="Submissions S."/>
        </authorList>
    </citation>
    <scope>NUCLEOTIDE SEQUENCE [LARGE SCALE GENOMIC DNA]</scope>
    <source>
        <strain evidence="2 3">DSM 16733</strain>
    </source>
</reference>
<dbReference type="AlphaFoldDB" id="A0AAX2DFZ5"/>